<accession>A0A9P7YY93</accession>
<evidence type="ECO:0000313" key="1">
    <source>
        <dbReference type="EMBL" id="KAG9241607.1"/>
    </source>
</evidence>
<gene>
    <name evidence="1" type="ORF">BJ878DRAFT_482780</name>
</gene>
<dbReference type="EMBL" id="MU254184">
    <property type="protein sequence ID" value="KAG9241607.1"/>
    <property type="molecule type" value="Genomic_DNA"/>
</dbReference>
<sequence>MAGYNEAIMPPLTAIAIRDQPKTSTVINLTGFAQSAVSTVSSTIYSVNLAARLATIIPAEIPAVVMAAGFPESSVAGYMTSIADGGWAASLCAVDGLMPEILAVETTAYRSAYSHAYQTVILTPVAFGELVIICKIFVPIIDHLTTDSVAVTLTNRDGNKANCERGQHTEKAAARPWSINGNMCLALLRNLIS</sequence>
<reference evidence="1" key="1">
    <citation type="journal article" date="2021" name="IMA Fungus">
        <title>Genomic characterization of three marine fungi, including Emericellopsis atlantica sp. nov. with signatures of a generalist lifestyle and marine biomass degradation.</title>
        <authorList>
            <person name="Hagestad O.C."/>
            <person name="Hou L."/>
            <person name="Andersen J.H."/>
            <person name="Hansen E.H."/>
            <person name="Altermark B."/>
            <person name="Li C."/>
            <person name="Kuhnert E."/>
            <person name="Cox R.J."/>
            <person name="Crous P.W."/>
            <person name="Spatafora J.W."/>
            <person name="Lail K."/>
            <person name="Amirebrahimi M."/>
            <person name="Lipzen A."/>
            <person name="Pangilinan J."/>
            <person name="Andreopoulos W."/>
            <person name="Hayes R.D."/>
            <person name="Ng V."/>
            <person name="Grigoriev I.V."/>
            <person name="Jackson S.A."/>
            <person name="Sutton T.D.S."/>
            <person name="Dobson A.D.W."/>
            <person name="Rama T."/>
        </authorList>
    </citation>
    <scope>NUCLEOTIDE SEQUENCE</scope>
    <source>
        <strain evidence="1">TRa3180A</strain>
    </source>
</reference>
<dbReference type="Proteomes" id="UP000887226">
    <property type="component" value="Unassembled WGS sequence"/>
</dbReference>
<comment type="caution">
    <text evidence="1">The sequence shown here is derived from an EMBL/GenBank/DDBJ whole genome shotgun (WGS) entry which is preliminary data.</text>
</comment>
<keyword evidence="2" id="KW-1185">Reference proteome</keyword>
<name>A0A9P7YY93_9HELO</name>
<dbReference type="OrthoDB" id="4161376at2759"/>
<evidence type="ECO:0000313" key="2">
    <source>
        <dbReference type="Proteomes" id="UP000887226"/>
    </source>
</evidence>
<organism evidence="1 2">
    <name type="scientific">Calycina marina</name>
    <dbReference type="NCBI Taxonomy" id="1763456"/>
    <lineage>
        <taxon>Eukaryota</taxon>
        <taxon>Fungi</taxon>
        <taxon>Dikarya</taxon>
        <taxon>Ascomycota</taxon>
        <taxon>Pezizomycotina</taxon>
        <taxon>Leotiomycetes</taxon>
        <taxon>Helotiales</taxon>
        <taxon>Pezizellaceae</taxon>
        <taxon>Calycina</taxon>
    </lineage>
</organism>
<dbReference type="AlphaFoldDB" id="A0A9P7YY93"/>
<protein>
    <submittedName>
        <fullName evidence="1">Uncharacterized protein</fullName>
    </submittedName>
</protein>
<proteinExistence type="predicted"/>